<feature type="transmembrane region" description="Helical" evidence="1">
    <location>
        <begin position="78"/>
        <end position="99"/>
    </location>
</feature>
<organism evidence="2 3">
    <name type="scientific">Mycena metata</name>
    <dbReference type="NCBI Taxonomy" id="1033252"/>
    <lineage>
        <taxon>Eukaryota</taxon>
        <taxon>Fungi</taxon>
        <taxon>Dikarya</taxon>
        <taxon>Basidiomycota</taxon>
        <taxon>Agaricomycotina</taxon>
        <taxon>Agaricomycetes</taxon>
        <taxon>Agaricomycetidae</taxon>
        <taxon>Agaricales</taxon>
        <taxon>Marasmiineae</taxon>
        <taxon>Mycenaceae</taxon>
        <taxon>Mycena</taxon>
    </lineage>
</organism>
<keyword evidence="3" id="KW-1185">Reference proteome</keyword>
<evidence type="ECO:0000313" key="2">
    <source>
        <dbReference type="EMBL" id="KAJ7735987.1"/>
    </source>
</evidence>
<comment type="caution">
    <text evidence="2">The sequence shown here is derived from an EMBL/GenBank/DDBJ whole genome shotgun (WGS) entry which is preliminary data.</text>
</comment>
<dbReference type="EMBL" id="JARKIB010000124">
    <property type="protein sequence ID" value="KAJ7735987.1"/>
    <property type="molecule type" value="Genomic_DNA"/>
</dbReference>
<dbReference type="Proteomes" id="UP001215598">
    <property type="component" value="Unassembled WGS sequence"/>
</dbReference>
<keyword evidence="1" id="KW-0472">Membrane</keyword>
<reference evidence="2" key="1">
    <citation type="submission" date="2023-03" db="EMBL/GenBank/DDBJ databases">
        <title>Massive genome expansion in bonnet fungi (Mycena s.s.) driven by repeated elements and novel gene families across ecological guilds.</title>
        <authorList>
            <consortium name="Lawrence Berkeley National Laboratory"/>
            <person name="Harder C.B."/>
            <person name="Miyauchi S."/>
            <person name="Viragh M."/>
            <person name="Kuo A."/>
            <person name="Thoen E."/>
            <person name="Andreopoulos B."/>
            <person name="Lu D."/>
            <person name="Skrede I."/>
            <person name="Drula E."/>
            <person name="Henrissat B."/>
            <person name="Morin E."/>
            <person name="Kohler A."/>
            <person name="Barry K."/>
            <person name="LaButti K."/>
            <person name="Morin E."/>
            <person name="Salamov A."/>
            <person name="Lipzen A."/>
            <person name="Mereny Z."/>
            <person name="Hegedus B."/>
            <person name="Baldrian P."/>
            <person name="Stursova M."/>
            <person name="Weitz H."/>
            <person name="Taylor A."/>
            <person name="Grigoriev I.V."/>
            <person name="Nagy L.G."/>
            <person name="Martin F."/>
            <person name="Kauserud H."/>
        </authorList>
    </citation>
    <scope>NUCLEOTIDE SEQUENCE</scope>
    <source>
        <strain evidence="2">CBHHK182m</strain>
    </source>
</reference>
<keyword evidence="1" id="KW-0812">Transmembrane</keyword>
<keyword evidence="1" id="KW-1133">Transmembrane helix</keyword>
<accession>A0AAD7MY70</accession>
<proteinExistence type="predicted"/>
<sequence>MKLPSLDSVTLAIFLLRCVLYAYNYAIIDLGMNLPSLKRTEPWIDVALTALRLGFEIHRLGELFIKDGFLAGLDLRRPLMWCTSALICALVFILCELWLSPDNDRAKLNKALEANKKLVAANAGLILSNDKLIAATAELIVSKADLSASNNELITANGKLTVSNGDLIASNSVLIAANGKLTMSHDDLIAANAELVAVNDALIASNDGSVL</sequence>
<gene>
    <name evidence="2" type="ORF">B0H16DRAFT_126342</name>
</gene>
<evidence type="ECO:0000313" key="3">
    <source>
        <dbReference type="Proteomes" id="UP001215598"/>
    </source>
</evidence>
<dbReference type="AlphaFoldDB" id="A0AAD7MY70"/>
<feature type="transmembrane region" description="Helical" evidence="1">
    <location>
        <begin position="9"/>
        <end position="28"/>
    </location>
</feature>
<evidence type="ECO:0000256" key="1">
    <source>
        <dbReference type="SAM" id="Phobius"/>
    </source>
</evidence>
<name>A0AAD7MY70_9AGAR</name>
<protein>
    <submittedName>
        <fullName evidence="2">Uncharacterized protein</fullName>
    </submittedName>
</protein>